<gene>
    <name evidence="1" type="ORF">CPT_Seifer_034</name>
</gene>
<reference evidence="2" key="1">
    <citation type="submission" date="2018-08" db="EMBL/GenBank/DDBJ databases">
        <title>Complete Genome of Klebsiella pneumoniae Siphophage Seifer.</title>
        <authorList>
            <person name="Salazar A.J."/>
            <person name="Lessor L."/>
            <person name="O'Leary C.J."/>
            <person name="Gill J."/>
            <person name="Liu M."/>
        </authorList>
    </citation>
    <scope>NUCLEOTIDE SEQUENCE [LARGE SCALE GENOMIC DNA]</scope>
</reference>
<dbReference type="Proteomes" id="UP000282620">
    <property type="component" value="Segment"/>
</dbReference>
<name>A0A3B8DHW4_9CAUD</name>
<organism evidence="1 2">
    <name type="scientific">Klebsiella phage Seifer</name>
    <dbReference type="NCBI Taxonomy" id="2315475"/>
    <lineage>
        <taxon>Viruses</taxon>
        <taxon>Duplodnaviria</taxon>
        <taxon>Heunggongvirae</taxon>
        <taxon>Uroviricota</taxon>
        <taxon>Caudoviricetes</taxon>
        <taxon>Casjensviridae</taxon>
        <taxon>Yonseivirus</taxon>
        <taxon>Yonseivirus seifer</taxon>
    </lineage>
</organism>
<evidence type="ECO:0000313" key="1">
    <source>
        <dbReference type="EMBL" id="AYJ72816.1"/>
    </source>
</evidence>
<accession>A0A3B8DHW4</accession>
<evidence type="ECO:0000313" key="2">
    <source>
        <dbReference type="Proteomes" id="UP000282620"/>
    </source>
</evidence>
<protein>
    <submittedName>
        <fullName evidence="1">Uncharacterized protein</fullName>
    </submittedName>
</protein>
<proteinExistence type="predicted"/>
<dbReference type="EMBL" id="MH817999">
    <property type="protein sequence ID" value="AYJ72816.1"/>
    <property type="molecule type" value="Genomic_DNA"/>
</dbReference>
<sequence length="64" mass="7362">MHNRKNNIPPVMAAYSERGAYNPSMSSWHPVLNGGENGQWKFPPKVSRIVRSDPLTRLQDYSYD</sequence>
<keyword evidence="2" id="KW-1185">Reference proteome</keyword>